<dbReference type="EMBL" id="CP002590">
    <property type="protein sequence ID" value="AEA13519.1"/>
    <property type="molecule type" value="Genomic_DNA"/>
</dbReference>
<evidence type="ECO:0000256" key="5">
    <source>
        <dbReference type="ARBA" id="ARBA00022694"/>
    </source>
</evidence>
<gene>
    <name evidence="9" type="ordered locus">TUZN_2061</name>
</gene>
<sequence>MSFVLLEEGKARFWAPDPAKYADPANAPVFYNRYMARNRYISILVLDAFSRIEGRKLDVCEPLSATGIRGIRYALETNAVGRLVLNDISKAAVEVIRKNLELNGVSAEVYNEDASILLRRLRGECDVVDLDPFGSPAPFVESAFQAIRDGGLLCATATDTAVLVGNYREKALRRYGVRLSKTPFYVEVGLRALLSFLARAAAANDFALEPLIAYWERHYFRFCGKVVRGARDASDSLRRLAYLEIRRGYRLVSRTGKPSSIGPLWVGELGDAAFVSELADRAEEEGARRLLSTLALEYSVSRPWYYLTHELGDLKIGVSELVRRLGEYGIHAAPTHMSPQGFKAEADYGELLILAQRLGRW</sequence>
<evidence type="ECO:0000256" key="1">
    <source>
        <dbReference type="ARBA" id="ARBA00022555"/>
    </source>
</evidence>
<dbReference type="RefSeq" id="WP_013680854.1">
    <property type="nucleotide sequence ID" value="NC_015315.1"/>
</dbReference>
<evidence type="ECO:0000256" key="3">
    <source>
        <dbReference type="ARBA" id="ARBA00022679"/>
    </source>
</evidence>
<dbReference type="PROSITE" id="PS51626">
    <property type="entry name" value="SAM_MT_TRM1"/>
    <property type="match status" value="1"/>
</dbReference>
<dbReference type="SUPFAM" id="SSF53335">
    <property type="entry name" value="S-adenosyl-L-methionine-dependent methyltransferases"/>
    <property type="match status" value="1"/>
</dbReference>
<dbReference type="GO" id="GO:0000049">
    <property type="term" value="F:tRNA binding"/>
    <property type="evidence" value="ECO:0007669"/>
    <property type="project" value="UniProtKB-UniRule"/>
</dbReference>
<dbReference type="KEGG" id="tuz:TUZN_2061"/>
<reference evidence="9 10" key="1">
    <citation type="journal article" date="2011" name="J. Bacteriol.">
        <title>Complete genome sequence of the thermoacidophilic crenarchaeon Thermoproteus uzoniensis 768-20.</title>
        <authorList>
            <person name="Mardanov A.V."/>
            <person name="Gumerov V.M."/>
            <person name="Beletsky A.V."/>
            <person name="Prokofeva M.I."/>
            <person name="Bonch-Osmolovskaya E.A."/>
            <person name="Ravin N.V."/>
            <person name="Skryabin K.G."/>
        </authorList>
    </citation>
    <scope>NUCLEOTIDE SEQUENCE [LARGE SCALE GENOMIC DNA]</scope>
    <source>
        <strain evidence="9 10">768-20</strain>
    </source>
</reference>
<dbReference type="AlphaFoldDB" id="F2L594"/>
<dbReference type="PANTHER" id="PTHR10631:SF3">
    <property type="entry name" value="TRNA (GUANINE(26)-N(2))-DIMETHYLTRANSFERASE"/>
    <property type="match status" value="1"/>
</dbReference>
<dbReference type="eggNOG" id="arCOG01219">
    <property type="taxonomic scope" value="Archaea"/>
</dbReference>
<dbReference type="GO" id="GO:0002940">
    <property type="term" value="P:tRNA N2-guanine methylation"/>
    <property type="evidence" value="ECO:0007669"/>
    <property type="project" value="TreeGrafter"/>
</dbReference>
<dbReference type="Gene3D" id="3.40.50.150">
    <property type="entry name" value="Vaccinia Virus protein VP39"/>
    <property type="match status" value="1"/>
</dbReference>
<dbReference type="GeneID" id="10361572"/>
<evidence type="ECO:0000313" key="10">
    <source>
        <dbReference type="Proteomes" id="UP000008138"/>
    </source>
</evidence>
<evidence type="ECO:0000313" key="9">
    <source>
        <dbReference type="EMBL" id="AEA13519.1"/>
    </source>
</evidence>
<evidence type="ECO:0000256" key="4">
    <source>
        <dbReference type="ARBA" id="ARBA00022691"/>
    </source>
</evidence>
<dbReference type="GO" id="GO:0160104">
    <property type="term" value="F:tRNA (guanine(26)-N2)-dimethyltransferase activity"/>
    <property type="evidence" value="ECO:0007669"/>
    <property type="project" value="UniProtKB-EC"/>
</dbReference>
<dbReference type="OrthoDB" id="372177at2157"/>
<proteinExistence type="inferred from homology"/>
<dbReference type="PANTHER" id="PTHR10631">
    <property type="entry name" value="N 2 ,N 2 -DIMETHYLGUANOSINE TRNA METHYLTRANSFERASE"/>
    <property type="match status" value="1"/>
</dbReference>
<reference key="2">
    <citation type="submission" date="2011-03" db="EMBL/GenBank/DDBJ databases">
        <title>Complete genome sequence of the thermoacidophilic crenarchaeon Thermoproteus uzoniensis 768-20.</title>
        <authorList>
            <person name="Mardanov A.V."/>
            <person name="Gumerov V.M."/>
            <person name="Beletsky A.V."/>
            <person name="Prokofeva M.I."/>
            <person name="Bonch-Osmolovskaya E.A."/>
            <person name="Ravin N.V."/>
            <person name="Skryabin K.G."/>
        </authorList>
    </citation>
    <scope>NUCLEOTIDE SEQUENCE</scope>
    <source>
        <strain>768-20</strain>
    </source>
</reference>
<keyword evidence="5 8" id="KW-0819">tRNA processing</keyword>
<evidence type="ECO:0000256" key="6">
    <source>
        <dbReference type="ARBA" id="ARBA00022884"/>
    </source>
</evidence>
<keyword evidence="3 8" id="KW-0808">Transferase</keyword>
<dbReference type="STRING" id="999630.TUZN_2061"/>
<evidence type="ECO:0000256" key="7">
    <source>
        <dbReference type="ARBA" id="ARBA00039099"/>
    </source>
</evidence>
<protein>
    <recommendedName>
        <fullName evidence="7">tRNA (guanine(26)-N(2))-dimethyltransferase</fullName>
        <ecNumber evidence="7">2.1.1.216</ecNumber>
    </recommendedName>
</protein>
<dbReference type="Proteomes" id="UP000008138">
    <property type="component" value="Chromosome"/>
</dbReference>
<dbReference type="CDD" id="cd02440">
    <property type="entry name" value="AdoMet_MTases"/>
    <property type="match status" value="1"/>
</dbReference>
<organism evidence="9 10">
    <name type="scientific">Thermoproteus uzoniensis (strain 768-20)</name>
    <dbReference type="NCBI Taxonomy" id="999630"/>
    <lineage>
        <taxon>Archaea</taxon>
        <taxon>Thermoproteota</taxon>
        <taxon>Thermoprotei</taxon>
        <taxon>Thermoproteales</taxon>
        <taxon>Thermoproteaceae</taxon>
        <taxon>Thermoproteus</taxon>
    </lineage>
</organism>
<evidence type="ECO:0000256" key="2">
    <source>
        <dbReference type="ARBA" id="ARBA00022603"/>
    </source>
</evidence>
<keyword evidence="10" id="KW-1185">Reference proteome</keyword>
<name>F2L594_THEU7</name>
<dbReference type="InterPro" id="IPR002905">
    <property type="entry name" value="Trm1"/>
</dbReference>
<keyword evidence="4 8" id="KW-0949">S-adenosyl-L-methionine</keyword>
<dbReference type="Pfam" id="PF02005">
    <property type="entry name" value="TRM"/>
    <property type="match status" value="1"/>
</dbReference>
<dbReference type="InterPro" id="IPR029063">
    <property type="entry name" value="SAM-dependent_MTases_sf"/>
</dbReference>
<accession>F2L594</accession>
<dbReference type="HOGENOM" id="CLU_010862_5_1_2"/>
<keyword evidence="6 8" id="KW-0694">RNA-binding</keyword>
<keyword evidence="2 8" id="KW-0489">Methyltransferase</keyword>
<dbReference type="EC" id="2.1.1.216" evidence="7"/>
<evidence type="ECO:0000256" key="8">
    <source>
        <dbReference type="PROSITE-ProRule" id="PRU00958"/>
    </source>
</evidence>
<keyword evidence="1 8" id="KW-0820">tRNA-binding</keyword>
<comment type="similarity">
    <text evidence="8">Belongs to the class I-like SAM-binding methyltransferase superfamily. Trm1 family.</text>
</comment>